<evidence type="ECO:0000313" key="2">
    <source>
        <dbReference type="EMBL" id="QBK87230.1"/>
    </source>
</evidence>
<dbReference type="PANTHER" id="PTHR45815">
    <property type="entry name" value="PROTEIN DISULFIDE-ISOMERASE A6"/>
    <property type="match status" value="1"/>
</dbReference>
<reference evidence="2" key="1">
    <citation type="journal article" date="2019" name="MBio">
        <title>Virus Genomes from Deep Sea Sediments Expand the Ocean Megavirome and Support Independent Origins of Viral Gigantism.</title>
        <authorList>
            <person name="Backstrom D."/>
            <person name="Yutin N."/>
            <person name="Jorgensen S.L."/>
            <person name="Dharamshi J."/>
            <person name="Homa F."/>
            <person name="Zaremba-Niedwiedzka K."/>
            <person name="Spang A."/>
            <person name="Wolf Y.I."/>
            <person name="Koonin E.V."/>
            <person name="Ettema T.J."/>
        </authorList>
    </citation>
    <scope>NUCLEOTIDE SEQUENCE</scope>
</reference>
<dbReference type="PROSITE" id="PS51352">
    <property type="entry name" value="THIOREDOXIN_2"/>
    <property type="match status" value="1"/>
</dbReference>
<dbReference type="GO" id="GO:0034976">
    <property type="term" value="P:response to endoplasmic reticulum stress"/>
    <property type="evidence" value="ECO:0007669"/>
    <property type="project" value="TreeGrafter"/>
</dbReference>
<dbReference type="InterPro" id="IPR036249">
    <property type="entry name" value="Thioredoxin-like_sf"/>
</dbReference>
<sequence length="140" mass="16477">MAKWFDGTLVKLLTGAHFQDQEPWNLKNKRCAFILFFADWCGHCRDLKPEYIKFADTALFMRVHAIDTESESSLMKRFDDKSPIQIEGFPTIYIYRDGKPYKEYKGPRTWQGMLAEAKKVCSEGCKCDKKPRRRVRTVKK</sequence>
<dbReference type="InterPro" id="IPR013766">
    <property type="entry name" value="Thioredoxin_domain"/>
</dbReference>
<feature type="domain" description="Thioredoxin" evidence="1">
    <location>
        <begin position="1"/>
        <end position="122"/>
    </location>
</feature>
<dbReference type="Pfam" id="PF00085">
    <property type="entry name" value="Thioredoxin"/>
    <property type="match status" value="1"/>
</dbReference>
<organism evidence="2">
    <name type="scientific">Marseillevirus LCMAC201</name>
    <dbReference type="NCBI Taxonomy" id="2506605"/>
    <lineage>
        <taxon>Viruses</taxon>
        <taxon>Varidnaviria</taxon>
        <taxon>Bamfordvirae</taxon>
        <taxon>Nucleocytoviricota</taxon>
        <taxon>Megaviricetes</taxon>
        <taxon>Pimascovirales</taxon>
        <taxon>Pimascovirales incertae sedis</taxon>
        <taxon>Marseilleviridae</taxon>
    </lineage>
</organism>
<dbReference type="SUPFAM" id="SSF52833">
    <property type="entry name" value="Thioredoxin-like"/>
    <property type="match status" value="1"/>
</dbReference>
<proteinExistence type="predicted"/>
<gene>
    <name evidence="2" type="ORF">LCMAC201_01320</name>
</gene>
<accession>A0A481YW32</accession>
<dbReference type="PANTHER" id="PTHR45815:SF3">
    <property type="entry name" value="PROTEIN DISULFIDE-ISOMERASE A6"/>
    <property type="match status" value="1"/>
</dbReference>
<dbReference type="PROSITE" id="PS00194">
    <property type="entry name" value="THIOREDOXIN_1"/>
    <property type="match status" value="1"/>
</dbReference>
<dbReference type="GO" id="GO:0015035">
    <property type="term" value="F:protein-disulfide reductase activity"/>
    <property type="evidence" value="ECO:0007669"/>
    <property type="project" value="TreeGrafter"/>
</dbReference>
<protein>
    <submittedName>
        <fullName evidence="2">Thioredoxin</fullName>
    </submittedName>
</protein>
<name>A0A481YW32_9VIRU</name>
<dbReference type="PRINTS" id="PR00421">
    <property type="entry name" value="THIOREDOXIN"/>
</dbReference>
<evidence type="ECO:0000259" key="1">
    <source>
        <dbReference type="PROSITE" id="PS51352"/>
    </source>
</evidence>
<dbReference type="InterPro" id="IPR017937">
    <property type="entry name" value="Thioredoxin_CS"/>
</dbReference>
<dbReference type="EMBL" id="MK500346">
    <property type="protein sequence ID" value="QBK87230.1"/>
    <property type="molecule type" value="Genomic_DNA"/>
</dbReference>
<dbReference type="Gene3D" id="3.40.30.10">
    <property type="entry name" value="Glutaredoxin"/>
    <property type="match status" value="1"/>
</dbReference>